<sequence length="279" mass="32098">MGIIHQITCVETPRQNAIAERKHQYILNVARALKFQSGLPKFYWNDCVLTVVFLINRIPTPILGNKTPFEVLFKAEVCYSNLRVFGCLAFVATQAHNRHKFDSRARKCVFLGYPFGTKGYKLLDLKTNKIFLSRDVVFHERIFPYKMTNAEAETNQPIDEPPDESEASPDVIRNLHIPRRSDRSRRAPAYLQDFVCQQVSSHAHSQDFCKQKGITKPGSPFPLSATLSYHRKFEKHKAFISSILTQSELATYQEAIKSPEWCKAMQAEINAFELNQTWI</sequence>
<dbReference type="InterPro" id="IPR001584">
    <property type="entry name" value="Integrase_cat-core"/>
</dbReference>
<evidence type="ECO:0000256" key="1">
    <source>
        <dbReference type="SAM" id="MobiDB-lite"/>
    </source>
</evidence>
<protein>
    <recommendedName>
        <fullName evidence="2">Integrase catalytic domain-containing protein</fullName>
    </recommendedName>
</protein>
<reference evidence="3" key="1">
    <citation type="submission" date="2023-05" db="EMBL/GenBank/DDBJ databases">
        <authorList>
            <person name="Huff M."/>
        </authorList>
    </citation>
    <scope>NUCLEOTIDE SEQUENCE</scope>
</reference>
<dbReference type="GO" id="GO:0003676">
    <property type="term" value="F:nucleic acid binding"/>
    <property type="evidence" value="ECO:0007669"/>
    <property type="project" value="InterPro"/>
</dbReference>
<evidence type="ECO:0000313" key="4">
    <source>
        <dbReference type="Proteomes" id="UP000834106"/>
    </source>
</evidence>
<dbReference type="Gene3D" id="3.30.420.10">
    <property type="entry name" value="Ribonuclease H-like superfamily/Ribonuclease H"/>
    <property type="match status" value="1"/>
</dbReference>
<organism evidence="3 4">
    <name type="scientific">Fraxinus pennsylvanica</name>
    <dbReference type="NCBI Taxonomy" id="56036"/>
    <lineage>
        <taxon>Eukaryota</taxon>
        <taxon>Viridiplantae</taxon>
        <taxon>Streptophyta</taxon>
        <taxon>Embryophyta</taxon>
        <taxon>Tracheophyta</taxon>
        <taxon>Spermatophyta</taxon>
        <taxon>Magnoliopsida</taxon>
        <taxon>eudicotyledons</taxon>
        <taxon>Gunneridae</taxon>
        <taxon>Pentapetalae</taxon>
        <taxon>asterids</taxon>
        <taxon>lamiids</taxon>
        <taxon>Lamiales</taxon>
        <taxon>Oleaceae</taxon>
        <taxon>Oleeae</taxon>
        <taxon>Fraxinus</taxon>
    </lineage>
</organism>
<dbReference type="GO" id="GO:0015074">
    <property type="term" value="P:DNA integration"/>
    <property type="evidence" value="ECO:0007669"/>
    <property type="project" value="InterPro"/>
</dbReference>
<dbReference type="Pfam" id="PF25597">
    <property type="entry name" value="SH3_retrovirus"/>
    <property type="match status" value="1"/>
</dbReference>
<dbReference type="Proteomes" id="UP000834106">
    <property type="component" value="Chromosome 10"/>
</dbReference>
<dbReference type="SUPFAM" id="SSF53098">
    <property type="entry name" value="Ribonuclease H-like"/>
    <property type="match status" value="1"/>
</dbReference>
<dbReference type="InterPro" id="IPR036397">
    <property type="entry name" value="RNaseH_sf"/>
</dbReference>
<dbReference type="PANTHER" id="PTHR42648:SF31">
    <property type="entry name" value="RNA-DIRECTED DNA POLYMERASE"/>
    <property type="match status" value="1"/>
</dbReference>
<dbReference type="PANTHER" id="PTHR42648">
    <property type="entry name" value="TRANSPOSASE, PUTATIVE-RELATED"/>
    <property type="match status" value="1"/>
</dbReference>
<dbReference type="AlphaFoldDB" id="A0AAD2DYP0"/>
<feature type="region of interest" description="Disordered" evidence="1">
    <location>
        <begin position="152"/>
        <end position="178"/>
    </location>
</feature>
<dbReference type="EMBL" id="OU503045">
    <property type="protein sequence ID" value="CAI9769663.1"/>
    <property type="molecule type" value="Genomic_DNA"/>
</dbReference>
<evidence type="ECO:0000313" key="3">
    <source>
        <dbReference type="EMBL" id="CAI9769663.1"/>
    </source>
</evidence>
<name>A0AAD2DYP0_9LAMI</name>
<feature type="domain" description="Integrase catalytic" evidence="2">
    <location>
        <begin position="1"/>
        <end position="76"/>
    </location>
</feature>
<accession>A0AAD2DYP0</accession>
<evidence type="ECO:0000259" key="2">
    <source>
        <dbReference type="PROSITE" id="PS50994"/>
    </source>
</evidence>
<gene>
    <name evidence="3" type="ORF">FPE_LOCUS16627</name>
</gene>
<proteinExistence type="predicted"/>
<dbReference type="InterPro" id="IPR057670">
    <property type="entry name" value="SH3_retrovirus"/>
</dbReference>
<keyword evidence="4" id="KW-1185">Reference proteome</keyword>
<dbReference type="InterPro" id="IPR039537">
    <property type="entry name" value="Retrotran_Ty1/copia-like"/>
</dbReference>
<dbReference type="PROSITE" id="PS50994">
    <property type="entry name" value="INTEGRASE"/>
    <property type="match status" value="1"/>
</dbReference>
<dbReference type="InterPro" id="IPR012337">
    <property type="entry name" value="RNaseH-like_sf"/>
</dbReference>